<gene>
    <name evidence="2" type="ORF">GGX14DRAFT_409211</name>
</gene>
<evidence type="ECO:0000313" key="3">
    <source>
        <dbReference type="Proteomes" id="UP001219525"/>
    </source>
</evidence>
<evidence type="ECO:0000313" key="2">
    <source>
        <dbReference type="EMBL" id="KAJ7186335.1"/>
    </source>
</evidence>
<proteinExistence type="predicted"/>
<dbReference type="AlphaFoldDB" id="A0AAD6ULE1"/>
<dbReference type="EMBL" id="JARJCW010000203">
    <property type="protein sequence ID" value="KAJ7186335.1"/>
    <property type="molecule type" value="Genomic_DNA"/>
</dbReference>
<accession>A0AAD6ULE1</accession>
<comment type="caution">
    <text evidence="2">The sequence shown here is derived from an EMBL/GenBank/DDBJ whole genome shotgun (WGS) entry which is preliminary data.</text>
</comment>
<reference evidence="2" key="1">
    <citation type="submission" date="2023-03" db="EMBL/GenBank/DDBJ databases">
        <title>Massive genome expansion in bonnet fungi (Mycena s.s.) driven by repeated elements and novel gene families across ecological guilds.</title>
        <authorList>
            <consortium name="Lawrence Berkeley National Laboratory"/>
            <person name="Harder C.B."/>
            <person name="Miyauchi S."/>
            <person name="Viragh M."/>
            <person name="Kuo A."/>
            <person name="Thoen E."/>
            <person name="Andreopoulos B."/>
            <person name="Lu D."/>
            <person name="Skrede I."/>
            <person name="Drula E."/>
            <person name="Henrissat B."/>
            <person name="Morin E."/>
            <person name="Kohler A."/>
            <person name="Barry K."/>
            <person name="LaButti K."/>
            <person name="Morin E."/>
            <person name="Salamov A."/>
            <person name="Lipzen A."/>
            <person name="Mereny Z."/>
            <person name="Hegedus B."/>
            <person name="Baldrian P."/>
            <person name="Stursova M."/>
            <person name="Weitz H."/>
            <person name="Taylor A."/>
            <person name="Grigoriev I.V."/>
            <person name="Nagy L.G."/>
            <person name="Martin F."/>
            <person name="Kauserud H."/>
        </authorList>
    </citation>
    <scope>NUCLEOTIDE SEQUENCE</scope>
    <source>
        <strain evidence="2">9144</strain>
    </source>
</reference>
<name>A0AAD6ULE1_9AGAR</name>
<feature type="compositionally biased region" description="Basic residues" evidence="1">
    <location>
        <begin position="383"/>
        <end position="392"/>
    </location>
</feature>
<keyword evidence="3" id="KW-1185">Reference proteome</keyword>
<dbReference type="Proteomes" id="UP001219525">
    <property type="component" value="Unassembled WGS sequence"/>
</dbReference>
<protein>
    <submittedName>
        <fullName evidence="2">Uncharacterized protein</fullName>
    </submittedName>
</protein>
<feature type="region of interest" description="Disordered" evidence="1">
    <location>
        <begin position="372"/>
        <end position="396"/>
    </location>
</feature>
<evidence type="ECO:0000256" key="1">
    <source>
        <dbReference type="SAM" id="MobiDB-lite"/>
    </source>
</evidence>
<organism evidence="2 3">
    <name type="scientific">Mycena pura</name>
    <dbReference type="NCBI Taxonomy" id="153505"/>
    <lineage>
        <taxon>Eukaryota</taxon>
        <taxon>Fungi</taxon>
        <taxon>Dikarya</taxon>
        <taxon>Basidiomycota</taxon>
        <taxon>Agaricomycotina</taxon>
        <taxon>Agaricomycetes</taxon>
        <taxon>Agaricomycetidae</taxon>
        <taxon>Agaricales</taxon>
        <taxon>Marasmiineae</taxon>
        <taxon>Mycenaceae</taxon>
        <taxon>Mycena</taxon>
    </lineage>
</organism>
<sequence>MAGAEQHVPTVGIRPKTCLLFAAPSIPVLSTHHNCESETNKDKVIYKQRRRRALVMSERWRAEAYSGARNSRAVRLPSANNNKLMPGPGLTIRKKQDRQLSAFNAQRILTYYRLRTSWTTMPGLGTVPLRLRPPRPDLRAGLIDKPYTVSIWLIRPVGPSGLYMFVRMKVFVRLMAISREVDQIVREIRQLSCATSPTERSADGGDLFRLLLLSHFLPPPPPATVLFSVARNSPTVTGSFTWPGIPTKPVWLPGAPSLRSELSADSVAGNGRLNPTPGIQYPSTEPYSSAMTILAQAFNYSVFSEGSSSDRFGLDSMVGGREVYVTLYLRRQFSVLAVRFERSARLGWPLGVRRINTFKQPCVSHTTTVGAIRATPPADRPAKSKPPRRRNGPKLTDPFTMGDVFDLNWQRSDRVWLDEGVYSEYVDFPNALKLTSSKKILRLETAFMIQVPKDELPASMSVDN</sequence>